<dbReference type="SUPFAM" id="SSF52058">
    <property type="entry name" value="L domain-like"/>
    <property type="match status" value="1"/>
</dbReference>
<keyword evidence="3" id="KW-1185">Reference proteome</keyword>
<feature type="signal peptide" evidence="1">
    <location>
        <begin position="1"/>
        <end position="29"/>
    </location>
</feature>
<accession>A0A8D2JIW7</accession>
<keyword evidence="1" id="KW-0732">Signal</keyword>
<sequence length="219" mass="22432">MAALRRPGAALPPTVLLLLALSVSAAAGAAPEQVGRAARAREGAWDPAPPLTALALCPFQVCGDGCCAGAVRNGSAVASVCGARVGAVLRGRCCLERDRDRDQEVVVGLDLGNCSLHQLCSGFPAASAALIIDLTGNPLQSLPEDTFRGFTKLQTLALPRELTCPGGSEGWDDITIDGSSRICQGQRNPCNASAGPGMCWWGGLQVGVGWGREAVPLGS</sequence>
<name>A0A8D2JIW7_VARKO</name>
<dbReference type="PANTHER" id="PTHR15926:SF1">
    <property type="entry name" value="ALL-TRANS RETINOIC ACID-INDUCED DIFFERENTIATION FACTOR"/>
    <property type="match status" value="1"/>
</dbReference>
<proteinExistence type="predicted"/>
<protein>
    <submittedName>
        <fullName evidence="2">All-trans retinoic acid induced differentiation factor</fullName>
    </submittedName>
</protein>
<dbReference type="Ensembl" id="ENSVKKT00000011297.1">
    <property type="protein sequence ID" value="ENSVKKP00000011033.1"/>
    <property type="gene ID" value="ENSVKKG00000007739.1"/>
</dbReference>
<dbReference type="Gene3D" id="3.80.10.10">
    <property type="entry name" value="Ribonuclease Inhibitor"/>
    <property type="match status" value="1"/>
</dbReference>
<dbReference type="PANTHER" id="PTHR15926">
    <property type="entry name" value="ALL-TRANS RETINOIC ACID-INDUCED DIFFERENTIATION FACTOR"/>
    <property type="match status" value="1"/>
</dbReference>
<organism evidence="2 3">
    <name type="scientific">Varanus komodoensis</name>
    <name type="common">Komodo dragon</name>
    <dbReference type="NCBI Taxonomy" id="61221"/>
    <lineage>
        <taxon>Eukaryota</taxon>
        <taxon>Metazoa</taxon>
        <taxon>Chordata</taxon>
        <taxon>Craniata</taxon>
        <taxon>Vertebrata</taxon>
        <taxon>Euteleostomi</taxon>
        <taxon>Lepidosauria</taxon>
        <taxon>Squamata</taxon>
        <taxon>Bifurcata</taxon>
        <taxon>Unidentata</taxon>
        <taxon>Episquamata</taxon>
        <taxon>Toxicofera</taxon>
        <taxon>Anguimorpha</taxon>
        <taxon>Paleoanguimorpha</taxon>
        <taxon>Varanoidea</taxon>
        <taxon>Varanidae</taxon>
        <taxon>Varanus</taxon>
    </lineage>
</organism>
<evidence type="ECO:0000313" key="3">
    <source>
        <dbReference type="Proteomes" id="UP000694545"/>
    </source>
</evidence>
<reference evidence="2" key="2">
    <citation type="submission" date="2025-09" db="UniProtKB">
        <authorList>
            <consortium name="Ensembl"/>
        </authorList>
    </citation>
    <scope>IDENTIFICATION</scope>
</reference>
<dbReference type="InterPro" id="IPR042350">
    <property type="entry name" value="ATRAID"/>
</dbReference>
<dbReference type="GO" id="GO:0045669">
    <property type="term" value="P:positive regulation of osteoblast differentiation"/>
    <property type="evidence" value="ECO:0007669"/>
    <property type="project" value="TreeGrafter"/>
</dbReference>
<dbReference type="Proteomes" id="UP000694545">
    <property type="component" value="Unplaced"/>
</dbReference>
<dbReference type="AlphaFoldDB" id="A0A8D2JIW7"/>
<evidence type="ECO:0000313" key="2">
    <source>
        <dbReference type="Ensembl" id="ENSVKKP00000011033.1"/>
    </source>
</evidence>
<reference evidence="2" key="1">
    <citation type="submission" date="2025-08" db="UniProtKB">
        <authorList>
            <consortium name="Ensembl"/>
        </authorList>
    </citation>
    <scope>IDENTIFICATION</scope>
</reference>
<evidence type="ECO:0000256" key="1">
    <source>
        <dbReference type="SAM" id="SignalP"/>
    </source>
</evidence>
<dbReference type="InterPro" id="IPR032675">
    <property type="entry name" value="LRR_dom_sf"/>
</dbReference>
<feature type="chain" id="PRO_5034586019" evidence="1">
    <location>
        <begin position="30"/>
        <end position="219"/>
    </location>
</feature>